<evidence type="ECO:0000259" key="2">
    <source>
        <dbReference type="Pfam" id="PF03703"/>
    </source>
</evidence>
<dbReference type="Pfam" id="PF03703">
    <property type="entry name" value="bPH_2"/>
    <property type="match status" value="1"/>
</dbReference>
<feature type="transmembrane region" description="Helical" evidence="1">
    <location>
        <begin position="25"/>
        <end position="46"/>
    </location>
</feature>
<keyword evidence="1" id="KW-0812">Transmembrane</keyword>
<gene>
    <name evidence="3" type="ORF">HYW89_02665</name>
</gene>
<feature type="transmembrane region" description="Helical" evidence="1">
    <location>
        <begin position="58"/>
        <end position="77"/>
    </location>
</feature>
<keyword evidence="1" id="KW-1133">Transmembrane helix</keyword>
<reference evidence="3 4" key="1">
    <citation type="submission" date="2020-07" db="EMBL/GenBank/DDBJ databases">
        <title>Huge and variable diversity of episymbiotic CPR bacteria and DPANN archaea in groundwater ecosystems.</title>
        <authorList>
            <person name="He C.Y."/>
            <person name="Keren R."/>
            <person name="Whittaker M."/>
            <person name="Farag I.F."/>
            <person name="Doudna J."/>
            <person name="Cate J.H.D."/>
            <person name="Banfield J.F."/>
        </authorList>
    </citation>
    <scope>NUCLEOTIDE SEQUENCE [LARGE SCALE GENOMIC DNA]</scope>
    <source>
        <strain evidence="3">NC_groundwater_541_Ag_S-0.1um_46_50</strain>
    </source>
</reference>
<dbReference type="InterPro" id="IPR005182">
    <property type="entry name" value="YdbS-like_PH"/>
</dbReference>
<name>A0A7T5RIT8_9BACT</name>
<dbReference type="PANTHER" id="PTHR37938:SF1">
    <property type="entry name" value="BLL0215 PROTEIN"/>
    <property type="match status" value="1"/>
</dbReference>
<dbReference type="PANTHER" id="PTHR37938">
    <property type="entry name" value="BLL0215 PROTEIN"/>
    <property type="match status" value="1"/>
</dbReference>
<evidence type="ECO:0000313" key="3">
    <source>
        <dbReference type="EMBL" id="QQG44892.1"/>
    </source>
</evidence>
<organism evidence="3 4">
    <name type="scientific">Candidatus Sungiibacteriota bacterium</name>
    <dbReference type="NCBI Taxonomy" id="2750080"/>
    <lineage>
        <taxon>Bacteria</taxon>
        <taxon>Candidatus Sungiibacteriota</taxon>
    </lineage>
</organism>
<dbReference type="EMBL" id="CP066690">
    <property type="protein sequence ID" value="QQG44892.1"/>
    <property type="molecule type" value="Genomic_DNA"/>
</dbReference>
<accession>A0A7T5RIT8</accession>
<protein>
    <submittedName>
        <fullName evidence="3">PH domain-containing protein</fullName>
    </submittedName>
</protein>
<proteinExistence type="predicted"/>
<keyword evidence="1" id="KW-0472">Membrane</keyword>
<sequence length="173" mass="20041">MLRLNEDEKVVLVIHKHWFIIARQVLVIIILIMLAPVALTFLPLITGGLDPTLVETSTNFFLSIYVMVLLLLLFLLWMDHYLDMWIITTERIVDVEQRGLFSREISEIPLSSVQDITIEIRGLIETFLKFGKLRIQTAGEREFTIKDAPALYEAKDIILKYARGRRQEQGSQI</sequence>
<feature type="domain" description="YdbS-like PH" evidence="2">
    <location>
        <begin position="86"/>
        <end position="150"/>
    </location>
</feature>
<evidence type="ECO:0000313" key="4">
    <source>
        <dbReference type="Proteomes" id="UP000595618"/>
    </source>
</evidence>
<dbReference type="Proteomes" id="UP000595618">
    <property type="component" value="Chromosome"/>
</dbReference>
<evidence type="ECO:0000256" key="1">
    <source>
        <dbReference type="SAM" id="Phobius"/>
    </source>
</evidence>
<dbReference type="AlphaFoldDB" id="A0A7T5RIT8"/>